<evidence type="ECO:0000256" key="1">
    <source>
        <dbReference type="SAM" id="Phobius"/>
    </source>
</evidence>
<keyword evidence="3" id="KW-1185">Reference proteome</keyword>
<dbReference type="RefSeq" id="WP_119330299.1">
    <property type="nucleotide sequence ID" value="NZ_JBHSJH010000001.1"/>
</dbReference>
<dbReference type="EMBL" id="JBHSJH010000001">
    <property type="protein sequence ID" value="MFC4891986.1"/>
    <property type="molecule type" value="Genomic_DNA"/>
</dbReference>
<name>A0ABV9TAZ8_9GAMM</name>
<comment type="caution">
    <text evidence="2">The sequence shown here is derived from an EMBL/GenBank/DDBJ whole genome shotgun (WGS) entry which is preliminary data.</text>
</comment>
<feature type="transmembrane region" description="Helical" evidence="1">
    <location>
        <begin position="88"/>
        <end position="117"/>
    </location>
</feature>
<feature type="transmembrane region" description="Helical" evidence="1">
    <location>
        <begin position="265"/>
        <end position="291"/>
    </location>
</feature>
<gene>
    <name evidence="2" type="ORF">ACFPDQ_02855</name>
</gene>
<keyword evidence="1" id="KW-0472">Membrane</keyword>
<sequence>MKKNKYFNPKYPNASPYWTRKWDRKWLLNKDFYLLNHISEKSRKTTYRYEIYIRIIIAIATFGALAYLDNSKLINISALFKYNHSSGSLLFIIIFLIILIRFTWVFYLILTIVLFTIFPIKGLYSTSFNFSYTIESCLYIIFCLFLLAQGISYYIYFFNKLYLRKFDDYFIKNIAPEYNSKEMSEELNKAFKVKFSDNRILYFLFSSFCLYSYDLPVSMAKAHDAPTHSIGFHRLCYFYSWAYYLKPEWFYNMPKCNKPIKVFCYISFITTPFIDAIIIIIGIISIGLLIYRGIRVF</sequence>
<evidence type="ECO:0000313" key="3">
    <source>
        <dbReference type="Proteomes" id="UP001595926"/>
    </source>
</evidence>
<dbReference type="Proteomes" id="UP001595926">
    <property type="component" value="Unassembled WGS sequence"/>
</dbReference>
<feature type="transmembrane region" description="Helical" evidence="1">
    <location>
        <begin position="51"/>
        <end position="68"/>
    </location>
</feature>
<reference evidence="3" key="1">
    <citation type="journal article" date="2019" name="Int. J. Syst. Evol. Microbiol.">
        <title>The Global Catalogue of Microorganisms (GCM) 10K type strain sequencing project: providing services to taxonomists for standard genome sequencing and annotation.</title>
        <authorList>
            <consortium name="The Broad Institute Genomics Platform"/>
            <consortium name="The Broad Institute Genome Sequencing Center for Infectious Disease"/>
            <person name="Wu L."/>
            <person name="Ma J."/>
        </authorList>
    </citation>
    <scope>NUCLEOTIDE SEQUENCE [LARGE SCALE GENOMIC DNA]</scope>
    <source>
        <strain evidence="3">CGMCC 1.13718</strain>
    </source>
</reference>
<feature type="transmembrane region" description="Helical" evidence="1">
    <location>
        <begin position="137"/>
        <end position="156"/>
    </location>
</feature>
<evidence type="ECO:0000313" key="2">
    <source>
        <dbReference type="EMBL" id="MFC4891986.1"/>
    </source>
</evidence>
<proteinExistence type="predicted"/>
<feature type="transmembrane region" description="Helical" evidence="1">
    <location>
        <begin position="200"/>
        <end position="217"/>
    </location>
</feature>
<organism evidence="2 3">
    <name type="scientific">Pseudofrancisella aestuarii</name>
    <dbReference type="NCBI Taxonomy" id="2670347"/>
    <lineage>
        <taxon>Bacteria</taxon>
        <taxon>Pseudomonadati</taxon>
        <taxon>Pseudomonadota</taxon>
        <taxon>Gammaproteobacteria</taxon>
        <taxon>Thiotrichales</taxon>
        <taxon>Francisellaceae</taxon>
        <taxon>Pseudofrancisella</taxon>
    </lineage>
</organism>
<protein>
    <submittedName>
        <fullName evidence="2">Uncharacterized protein</fullName>
    </submittedName>
</protein>
<keyword evidence="1" id="KW-0812">Transmembrane</keyword>
<keyword evidence="1" id="KW-1133">Transmembrane helix</keyword>
<accession>A0ABV9TAZ8</accession>